<organism evidence="11">
    <name type="scientific">Nippostrongylus brasiliensis</name>
    <name type="common">Rat hookworm</name>
    <dbReference type="NCBI Taxonomy" id="27835"/>
    <lineage>
        <taxon>Eukaryota</taxon>
        <taxon>Metazoa</taxon>
        <taxon>Ecdysozoa</taxon>
        <taxon>Nematoda</taxon>
        <taxon>Chromadorea</taxon>
        <taxon>Rhabditida</taxon>
        <taxon>Rhabditina</taxon>
        <taxon>Rhabditomorpha</taxon>
        <taxon>Strongyloidea</taxon>
        <taxon>Heligmosomidae</taxon>
        <taxon>Nippostrongylus</taxon>
    </lineage>
</organism>
<dbReference type="PANTHER" id="PTHR12131">
    <property type="entry name" value="ATP-DEPENDENT RNA AND DNA HELICASE"/>
    <property type="match status" value="1"/>
</dbReference>
<protein>
    <submittedName>
        <fullName evidence="11">Helicase SKI2W (inferred by orthology to a human protein)</fullName>
    </submittedName>
</protein>
<keyword evidence="2" id="KW-0378">Hydrolase</keyword>
<feature type="region of interest" description="Disordered" evidence="6">
    <location>
        <begin position="790"/>
        <end position="823"/>
    </location>
</feature>
<dbReference type="PROSITE" id="PS51192">
    <property type="entry name" value="HELICASE_ATP_BIND_1"/>
    <property type="match status" value="1"/>
</dbReference>
<dbReference type="PANTHER" id="PTHR12131:SF1">
    <property type="entry name" value="ATP-DEPENDENT RNA HELICASE SUPV3L1, MITOCHONDRIAL-RELATED"/>
    <property type="match status" value="1"/>
</dbReference>
<dbReference type="STRING" id="27835.A0A158QXK5"/>
<keyword evidence="10" id="KW-1185">Reference proteome</keyword>
<evidence type="ECO:0000256" key="3">
    <source>
        <dbReference type="ARBA" id="ARBA00022806"/>
    </source>
</evidence>
<sequence length="823" mass="91693">MSSDELMEAADRVLRSVCIEALTLTDGEYSLLSTYDLDPAKVTVDPLSLLDDLIAPSEPATFLCPLINEEGKIYDVVECMRDAGEFGASSVSMALNRSPAMETSSIKGSSSNVPFYPGGFDSAFGNVMSFSGVEEDVQCDENVFFRREDLLTCAPGMPSGLDIKVPLESAELSNSVPPVVTNEEINFDSADLFDIMDFVGGAAPLPIPTETPVKEKTSPSEEKPSSTQVEESEASPALADVEAVLEKEIPQPPPLTAPPERYAYAKQLDPASYHADYMSILPNMAKKYPFELDGFQQAAVVCMERGESVFVAAHTSAGKTVVAEYAVALCEQHKTRAIYTSPIKALSNQKFRDFKMMFTEVGLVTGDIQLFPEAFCLIMTTEILRSMLYNGSEVIRDLEWVVFDEVHYINNAERGHVWEEHYLYTGQDGKTKKDLFKIVDMGGNWLDVGYRKAVDSKVCGNTGGFNNRPTGKNDKNVYINLIDFLRTTEQLPTVIFVFSRKRCDDNAQLLNSMDLTTAVEKHHIQTFFAQCIDRLKGSDKNLPQVHLMKELCLRGFAVHHSGILPILKEVVELLFQKGYVKVLFATETFAMGVNMPARTVMAGRAGRRGLDTTGTVIVLCKQPKLVEPGQLQMIMMGKAAPLVSQFRVTYSMLLNLLRVEHLKVEDMLQRSFVESAALREGPARKSNLDKAKQELLDLSKVNCEMCGAADSAVSPIRQYHDVLVNFIERRSELWSRLAFESTMDKRLKCGRVLLVSSAHHGLQNQLVLLVKEIQGEGKRSFQVLVPCFESESNVDEQKKRADENEEEQKKEEEEKMKKKVVEV</sequence>
<feature type="compositionally biased region" description="Basic and acidic residues" evidence="6">
    <location>
        <begin position="795"/>
        <end position="823"/>
    </location>
</feature>
<dbReference type="Gene3D" id="1.10.3380.30">
    <property type="match status" value="1"/>
</dbReference>
<evidence type="ECO:0000256" key="5">
    <source>
        <dbReference type="ARBA" id="ARBA00047984"/>
    </source>
</evidence>
<evidence type="ECO:0000259" key="7">
    <source>
        <dbReference type="PROSITE" id="PS51192"/>
    </source>
</evidence>
<comment type="catalytic activity">
    <reaction evidence="5">
        <text>ATP + H2O = ADP + phosphate + H(+)</text>
        <dbReference type="Rhea" id="RHEA:13065"/>
        <dbReference type="ChEBI" id="CHEBI:15377"/>
        <dbReference type="ChEBI" id="CHEBI:15378"/>
        <dbReference type="ChEBI" id="CHEBI:30616"/>
        <dbReference type="ChEBI" id="CHEBI:43474"/>
        <dbReference type="ChEBI" id="CHEBI:456216"/>
        <dbReference type="EC" id="3.6.4.13"/>
    </reaction>
</comment>
<dbReference type="SMART" id="SM00487">
    <property type="entry name" value="DEXDc"/>
    <property type="match status" value="1"/>
</dbReference>
<evidence type="ECO:0000256" key="4">
    <source>
        <dbReference type="ARBA" id="ARBA00022840"/>
    </source>
</evidence>
<dbReference type="InterPro" id="IPR011545">
    <property type="entry name" value="DEAD/DEAH_box_helicase_dom"/>
</dbReference>
<dbReference type="PROSITE" id="PS51194">
    <property type="entry name" value="HELICASE_CTER"/>
    <property type="match status" value="1"/>
</dbReference>
<evidence type="ECO:0000313" key="9">
    <source>
        <dbReference type="EMBL" id="VDL70611.1"/>
    </source>
</evidence>
<feature type="region of interest" description="Disordered" evidence="6">
    <location>
        <begin position="204"/>
        <end position="237"/>
    </location>
</feature>
<dbReference type="WBParaSite" id="NBR_0000702101-mRNA-1">
    <property type="protein sequence ID" value="NBR_0000702101-mRNA-1"/>
    <property type="gene ID" value="NBR_0000702101"/>
</dbReference>
<feature type="domain" description="Helicase ATP-binding" evidence="7">
    <location>
        <begin position="300"/>
        <end position="446"/>
    </location>
</feature>
<dbReference type="SUPFAM" id="SSF52540">
    <property type="entry name" value="P-loop containing nucleoside triphosphate hydrolases"/>
    <property type="match status" value="1"/>
</dbReference>
<dbReference type="GO" id="GO:0003724">
    <property type="term" value="F:RNA helicase activity"/>
    <property type="evidence" value="ECO:0007669"/>
    <property type="project" value="UniProtKB-EC"/>
</dbReference>
<dbReference type="GO" id="GO:0005524">
    <property type="term" value="F:ATP binding"/>
    <property type="evidence" value="ECO:0007669"/>
    <property type="project" value="UniProtKB-KW"/>
</dbReference>
<dbReference type="SMART" id="SM00490">
    <property type="entry name" value="HELICc"/>
    <property type="match status" value="1"/>
</dbReference>
<accession>A0A158QXK5</accession>
<dbReference type="GO" id="GO:0070478">
    <property type="term" value="P:nuclear-transcribed mRNA catabolic process, 3'-5' exonucleolytic nonsense-mediated decay"/>
    <property type="evidence" value="ECO:0007669"/>
    <property type="project" value="TreeGrafter"/>
</dbReference>
<dbReference type="InterPro" id="IPR027417">
    <property type="entry name" value="P-loop_NTPase"/>
</dbReference>
<dbReference type="EMBL" id="UYSL01019851">
    <property type="protein sequence ID" value="VDL70611.1"/>
    <property type="molecule type" value="Genomic_DNA"/>
</dbReference>
<evidence type="ECO:0000313" key="10">
    <source>
        <dbReference type="Proteomes" id="UP000271162"/>
    </source>
</evidence>
<feature type="domain" description="Helicase C-terminal" evidence="8">
    <location>
        <begin position="480"/>
        <end position="696"/>
    </location>
</feature>
<dbReference type="OMA" id="YEIPTHE"/>
<dbReference type="Proteomes" id="UP000271162">
    <property type="component" value="Unassembled WGS sequence"/>
</dbReference>
<dbReference type="Pfam" id="PF17911">
    <property type="entry name" value="Ski2_N"/>
    <property type="match status" value="1"/>
</dbReference>
<gene>
    <name evidence="9" type="ORF">NBR_LOCUS7022</name>
</gene>
<keyword evidence="4" id="KW-0067">ATP-binding</keyword>
<evidence type="ECO:0000256" key="2">
    <source>
        <dbReference type="ARBA" id="ARBA00022801"/>
    </source>
</evidence>
<dbReference type="GO" id="GO:0003676">
    <property type="term" value="F:nucleic acid binding"/>
    <property type="evidence" value="ECO:0007669"/>
    <property type="project" value="InterPro"/>
</dbReference>
<evidence type="ECO:0000313" key="11">
    <source>
        <dbReference type="WBParaSite" id="NBR_0000702101-mRNA-1"/>
    </source>
</evidence>
<evidence type="ECO:0000256" key="6">
    <source>
        <dbReference type="SAM" id="MobiDB-lite"/>
    </source>
</evidence>
<dbReference type="InterPro" id="IPR050699">
    <property type="entry name" value="RNA-DNA_Helicase"/>
</dbReference>
<dbReference type="InterPro" id="IPR001650">
    <property type="entry name" value="Helicase_C-like"/>
</dbReference>
<evidence type="ECO:0000256" key="1">
    <source>
        <dbReference type="ARBA" id="ARBA00022741"/>
    </source>
</evidence>
<feature type="compositionally biased region" description="Basic and acidic residues" evidence="6">
    <location>
        <begin position="212"/>
        <end position="224"/>
    </location>
</feature>
<dbReference type="Gene3D" id="3.40.50.300">
    <property type="entry name" value="P-loop containing nucleotide triphosphate hydrolases"/>
    <property type="match status" value="2"/>
</dbReference>
<dbReference type="GO" id="GO:0016787">
    <property type="term" value="F:hydrolase activity"/>
    <property type="evidence" value="ECO:0007669"/>
    <property type="project" value="UniProtKB-KW"/>
</dbReference>
<reference evidence="9 10" key="2">
    <citation type="submission" date="2018-11" db="EMBL/GenBank/DDBJ databases">
        <authorList>
            <consortium name="Pathogen Informatics"/>
        </authorList>
    </citation>
    <scope>NUCLEOTIDE SEQUENCE [LARGE SCALE GENOMIC DNA]</scope>
</reference>
<dbReference type="AlphaFoldDB" id="A0A158QXK5"/>
<dbReference type="InterPro" id="IPR014001">
    <property type="entry name" value="Helicase_ATP-bd"/>
</dbReference>
<dbReference type="GO" id="GO:0055087">
    <property type="term" value="C:Ski complex"/>
    <property type="evidence" value="ECO:0007669"/>
    <property type="project" value="TreeGrafter"/>
</dbReference>
<reference evidence="11" key="1">
    <citation type="submission" date="2016-04" db="UniProtKB">
        <authorList>
            <consortium name="WormBaseParasite"/>
        </authorList>
    </citation>
    <scope>IDENTIFICATION</scope>
</reference>
<proteinExistence type="predicted"/>
<evidence type="ECO:0000259" key="8">
    <source>
        <dbReference type="PROSITE" id="PS51194"/>
    </source>
</evidence>
<keyword evidence="3" id="KW-0347">Helicase</keyword>
<dbReference type="Pfam" id="PF00270">
    <property type="entry name" value="DEAD"/>
    <property type="match status" value="1"/>
</dbReference>
<name>A0A158QXK5_NIPBR</name>
<keyword evidence="1" id="KW-0547">Nucleotide-binding</keyword>
<dbReference type="InterPro" id="IPR040801">
    <property type="entry name" value="Ski2_N"/>
</dbReference>